<organism evidence="1 2">
    <name type="scientific">Novipirellula herctigrandis</name>
    <dbReference type="NCBI Taxonomy" id="2527986"/>
    <lineage>
        <taxon>Bacteria</taxon>
        <taxon>Pseudomonadati</taxon>
        <taxon>Planctomycetota</taxon>
        <taxon>Planctomycetia</taxon>
        <taxon>Pirellulales</taxon>
        <taxon>Pirellulaceae</taxon>
        <taxon>Novipirellula</taxon>
    </lineage>
</organism>
<dbReference type="Proteomes" id="UP000315010">
    <property type="component" value="Unassembled WGS sequence"/>
</dbReference>
<name>A0A5C5Z256_9BACT</name>
<evidence type="ECO:0000313" key="2">
    <source>
        <dbReference type="Proteomes" id="UP000315010"/>
    </source>
</evidence>
<evidence type="ECO:0000313" key="1">
    <source>
        <dbReference type="EMBL" id="TWT81027.1"/>
    </source>
</evidence>
<dbReference type="EMBL" id="SJPJ01000001">
    <property type="protein sequence ID" value="TWT81027.1"/>
    <property type="molecule type" value="Genomic_DNA"/>
</dbReference>
<accession>A0A5C5Z256</accession>
<reference evidence="1 2" key="1">
    <citation type="submission" date="2019-02" db="EMBL/GenBank/DDBJ databases">
        <title>Deep-cultivation of Planctomycetes and their phenomic and genomic characterization uncovers novel biology.</title>
        <authorList>
            <person name="Wiegand S."/>
            <person name="Jogler M."/>
            <person name="Boedeker C."/>
            <person name="Pinto D."/>
            <person name="Vollmers J."/>
            <person name="Rivas-Marin E."/>
            <person name="Kohn T."/>
            <person name="Peeters S.H."/>
            <person name="Heuer A."/>
            <person name="Rast P."/>
            <person name="Oberbeckmann S."/>
            <person name="Bunk B."/>
            <person name="Jeske O."/>
            <person name="Meyerdierks A."/>
            <person name="Storesund J.E."/>
            <person name="Kallscheuer N."/>
            <person name="Luecker S."/>
            <person name="Lage O.M."/>
            <person name="Pohl T."/>
            <person name="Merkel B.J."/>
            <person name="Hornburger P."/>
            <person name="Mueller R.-W."/>
            <person name="Bruemmer F."/>
            <person name="Labrenz M."/>
            <person name="Spormann A.M."/>
            <person name="Op Den Camp H."/>
            <person name="Overmann J."/>
            <person name="Amann R."/>
            <person name="Jetten M.S.M."/>
            <person name="Mascher T."/>
            <person name="Medema M.H."/>
            <person name="Devos D.P."/>
            <person name="Kaster A.-K."/>
            <person name="Ovreas L."/>
            <person name="Rohde M."/>
            <person name="Galperin M.Y."/>
            <person name="Jogler C."/>
        </authorList>
    </citation>
    <scope>NUCLEOTIDE SEQUENCE [LARGE SCALE GENOMIC DNA]</scope>
    <source>
        <strain evidence="1 2">CA13</strain>
    </source>
</reference>
<keyword evidence="2" id="KW-1185">Reference proteome</keyword>
<comment type="caution">
    <text evidence="1">The sequence shown here is derived from an EMBL/GenBank/DDBJ whole genome shotgun (WGS) entry which is preliminary data.</text>
</comment>
<sequence length="59" mass="6634">MRDGLAPLALLIRMPTRCEYVVVKANGVDQSHFVIQRSKSKTLRNEQLDCATVDVVPLH</sequence>
<gene>
    <name evidence="1" type="ORF">CA13_24740</name>
</gene>
<protein>
    <submittedName>
        <fullName evidence="1">Uncharacterized protein</fullName>
    </submittedName>
</protein>
<dbReference type="AlphaFoldDB" id="A0A5C5Z256"/>
<dbReference type="RefSeq" id="WP_146396523.1">
    <property type="nucleotide sequence ID" value="NZ_SJPJ01000001.1"/>
</dbReference>
<proteinExistence type="predicted"/>